<gene>
    <name evidence="2" type="ORF">QWU01_23020</name>
</gene>
<dbReference type="InterPro" id="IPR046638">
    <property type="entry name" value="DUF6750"/>
</dbReference>
<proteinExistence type="predicted"/>
<name>A0AAW9CBF4_KLUCR</name>
<dbReference type="EMBL" id="JAUEQX010000023">
    <property type="protein sequence ID" value="MDW3779676.1"/>
    <property type="molecule type" value="Genomic_DNA"/>
</dbReference>
<keyword evidence="1" id="KW-0472">Membrane</keyword>
<reference evidence="2" key="1">
    <citation type="journal article" date="2023" name="J Glob Antimicrob Resist">
        <title>Emergence of NDM-1 and KPC-3 carbapenemases in Kluyvera cryocrescens: Investigating genetic heterogeneity and acquisition routes of blaNDM-1 in Enterobacterales species in Portugal.</title>
        <authorList>
            <person name="Loiodice M."/>
            <person name="Ribeiro M."/>
            <person name="Peixe L."/>
            <person name="Novais A."/>
        </authorList>
    </citation>
    <scope>NUCLEOTIDE SEQUENCE</scope>
    <source>
        <strain evidence="2">K629</strain>
    </source>
</reference>
<feature type="transmembrane region" description="Helical" evidence="1">
    <location>
        <begin position="71"/>
        <end position="89"/>
    </location>
</feature>
<sequence>MSRLSSLFARLMQSIFVVQLTLLEMRERFIQWLCAMALTILPGSAFAAGGDLADMFDAAAEGAKRGQTSTLTMAQFAGVLIFIAALFAFKKINTNPQVTLGRCIGGLIIGALLVVVPELLSRSQKQLGMSATTIS</sequence>
<evidence type="ECO:0000256" key="1">
    <source>
        <dbReference type="SAM" id="Phobius"/>
    </source>
</evidence>
<keyword evidence="1" id="KW-1133">Transmembrane helix</keyword>
<comment type="caution">
    <text evidence="2">The sequence shown here is derived from an EMBL/GenBank/DDBJ whole genome shotgun (WGS) entry which is preliminary data.</text>
</comment>
<protein>
    <submittedName>
        <fullName evidence="2">Conjugal transfer protein TraR</fullName>
    </submittedName>
</protein>
<feature type="transmembrane region" description="Helical" evidence="1">
    <location>
        <begin position="101"/>
        <end position="120"/>
    </location>
</feature>
<evidence type="ECO:0000313" key="2">
    <source>
        <dbReference type="EMBL" id="MDW3779676.1"/>
    </source>
</evidence>
<evidence type="ECO:0000313" key="3">
    <source>
        <dbReference type="Proteomes" id="UP001276300"/>
    </source>
</evidence>
<keyword evidence="1" id="KW-0812">Transmembrane</keyword>
<dbReference type="AlphaFoldDB" id="A0AAW9CBF4"/>
<accession>A0AAW9CBF4</accession>
<dbReference type="Pfam" id="PF20535">
    <property type="entry name" value="DUF6750"/>
    <property type="match status" value="1"/>
</dbReference>
<dbReference type="Proteomes" id="UP001276300">
    <property type="component" value="Unassembled WGS sequence"/>
</dbReference>
<dbReference type="RefSeq" id="WP_318243167.1">
    <property type="nucleotide sequence ID" value="NZ_JAUEQX010000023.1"/>
</dbReference>
<organism evidence="2 3">
    <name type="scientific">Kluyvera cryocrescens</name>
    <name type="common">Kluyvera citrophila</name>
    <dbReference type="NCBI Taxonomy" id="580"/>
    <lineage>
        <taxon>Bacteria</taxon>
        <taxon>Pseudomonadati</taxon>
        <taxon>Pseudomonadota</taxon>
        <taxon>Gammaproteobacteria</taxon>
        <taxon>Enterobacterales</taxon>
        <taxon>Enterobacteriaceae</taxon>
        <taxon>Kluyvera</taxon>
    </lineage>
</organism>